<feature type="region of interest" description="Disordered" evidence="1">
    <location>
        <begin position="470"/>
        <end position="502"/>
    </location>
</feature>
<feature type="compositionally biased region" description="Polar residues" evidence="1">
    <location>
        <begin position="370"/>
        <end position="382"/>
    </location>
</feature>
<feature type="compositionally biased region" description="Polar residues" evidence="1">
    <location>
        <begin position="473"/>
        <end position="485"/>
    </location>
</feature>
<feature type="region of interest" description="Disordered" evidence="1">
    <location>
        <begin position="264"/>
        <end position="289"/>
    </location>
</feature>
<evidence type="ECO:0000313" key="3">
    <source>
        <dbReference type="EMBL" id="AEO51059.1"/>
    </source>
</evidence>
<feature type="region of interest" description="Disordered" evidence="1">
    <location>
        <begin position="39"/>
        <end position="88"/>
    </location>
</feature>
<evidence type="ECO:0000256" key="1">
    <source>
        <dbReference type="SAM" id="MobiDB-lite"/>
    </source>
</evidence>
<feature type="compositionally biased region" description="Polar residues" evidence="1">
    <location>
        <begin position="71"/>
        <end position="88"/>
    </location>
</feature>
<feature type="compositionally biased region" description="Polar residues" evidence="1">
    <location>
        <begin position="576"/>
        <end position="588"/>
    </location>
</feature>
<feature type="compositionally biased region" description="Polar residues" evidence="1">
    <location>
        <begin position="679"/>
        <end position="691"/>
    </location>
</feature>
<keyword evidence="2" id="KW-0732">Signal</keyword>
<gene>
    <name evidence="3" type="primary">hym_1</name>
</gene>
<feature type="signal peptide" evidence="2">
    <location>
        <begin position="1"/>
        <end position="19"/>
    </location>
</feature>
<feature type="region of interest" description="Disordered" evidence="1">
    <location>
        <begin position="573"/>
        <end position="605"/>
    </location>
</feature>
<dbReference type="AlphaFoldDB" id="L7NJH1"/>
<feature type="region of interest" description="Disordered" evidence="1">
    <location>
        <begin position="161"/>
        <end position="193"/>
    </location>
</feature>
<dbReference type="EMBL" id="HQ315784">
    <property type="protein sequence ID" value="AEO51059.1"/>
    <property type="molecule type" value="Genomic_DNA"/>
</dbReference>
<feature type="compositionally biased region" description="Polar residues" evidence="1">
    <location>
        <begin position="50"/>
        <end position="60"/>
    </location>
</feature>
<sequence length="791" mass="85996">MKLLIFVLALLCAIAYASAQETSSKELVQYQLSDPIIPHNSRLRRDAEKGSTSFQGTQPLSDPMRKGGASLSFQSPMRQPSWDINANRNIYNNGRTTADIYGGISKVPGQRMQPHFGIQAERNIGKNGFIRGHTQFQPRPGGNGLSPSGGISAGYRFRREAEPQGTSLSFQGTQPLSGPMRQPSWDLNANRNIYNNGRTTADVYGGMSKVPGQRVQPHFGIQAERSIGKNGFIRGHTQFQPRPGGNGLSPSGGISAGYRFRREAEPQGTSLSFQGTQPLSGPMRQPSWDLNANRNIYNNGRTTADVYGGMSKVPGQRVQPHFGIQAERSIGKNGFIRGHTQFQPRPGGNGLSPSGGISAGYRFKREAEPQGTSLSFQGTQPLSGPMRQPSWDINANRNIYNNGRTTADVYGGMSKVPGQRVQPHFSIQAERSIGKNGFIRGHTQFQPRPGGNGLSPSGGISAGYRFRREAEPQGTSLSFQGTQPLSGPMRQPSWDLNANRNIYNNGRTTADIYGGISKVPGQRMQPHFGIQAERNIGKNGFIRGHTQFQPRPGGNGFSPSGGISAGYRFRREAEPQGTSLSFQGTQPLSGPMRQPSWDLNANRNIYNNGRTTADVYGGMSKVPGQRVQPHFGIQAERSIGKNGFIRGHTQFQPRPGGNGLSPSGGISAGYRFKREAEPQGTSLSFQGTQPLSGPMRQPSWDLNANRNIYNNGRTTADVYGGMSKVPGQRVQPHFGVQAERNFGNNGFIRGHTQFQPRPGGNGLSPSVGVSGGFRFRRETEDVDEAISAEEY</sequence>
<evidence type="ECO:0000256" key="2">
    <source>
        <dbReference type="SAM" id="SignalP"/>
    </source>
</evidence>
<reference evidence="3" key="1">
    <citation type="journal article" date="2012" name="PLoS ONE">
        <title>Molecular Characterization of Antimicrobial Peptide Genes of the Carpenter Ant Camponotus floridanus.</title>
        <authorList>
            <person name="Ratzka C."/>
            <person name="Forster F."/>
            <person name="Liang C."/>
            <person name="Kupper M."/>
            <person name="Dandekar T."/>
            <person name="Feldhaar H."/>
            <person name="Gross R."/>
        </authorList>
    </citation>
    <scope>NUCLEOTIDE SEQUENCE</scope>
    <source>
        <strain evidence="3">1</strain>
    </source>
</reference>
<feature type="region of interest" description="Disordered" evidence="1">
    <location>
        <begin position="675"/>
        <end position="697"/>
    </location>
</feature>
<protein>
    <submittedName>
        <fullName evidence="3">Hymenoptaecin</fullName>
    </submittedName>
</protein>
<name>L7NJH1_CAMFO</name>
<dbReference type="EMBL" id="HQ315785">
    <property type="protein sequence ID" value="AEO51060.1"/>
    <property type="molecule type" value="mRNA"/>
</dbReference>
<feature type="compositionally biased region" description="Polar residues" evidence="1">
    <location>
        <begin position="164"/>
        <end position="176"/>
    </location>
</feature>
<dbReference type="OrthoDB" id="7647635at2759"/>
<accession>L7NJH1</accession>
<proteinExistence type="evidence at transcript level"/>
<organism evidence="3">
    <name type="scientific">Camponotus floridanus</name>
    <name type="common">Florida carpenter ant</name>
    <dbReference type="NCBI Taxonomy" id="104421"/>
    <lineage>
        <taxon>Eukaryota</taxon>
        <taxon>Metazoa</taxon>
        <taxon>Ecdysozoa</taxon>
        <taxon>Arthropoda</taxon>
        <taxon>Hexapoda</taxon>
        <taxon>Insecta</taxon>
        <taxon>Pterygota</taxon>
        <taxon>Neoptera</taxon>
        <taxon>Endopterygota</taxon>
        <taxon>Hymenoptera</taxon>
        <taxon>Apocrita</taxon>
        <taxon>Aculeata</taxon>
        <taxon>Formicoidea</taxon>
        <taxon>Formicidae</taxon>
        <taxon>Formicinae</taxon>
        <taxon>Camponotus</taxon>
    </lineage>
</organism>
<feature type="region of interest" description="Disordered" evidence="1">
    <location>
        <begin position="366"/>
        <end position="395"/>
    </location>
</feature>
<feature type="compositionally biased region" description="Polar residues" evidence="1">
    <location>
        <begin position="267"/>
        <end position="279"/>
    </location>
</feature>
<feature type="chain" id="PRO_5007687704" evidence="2">
    <location>
        <begin position="20"/>
        <end position="791"/>
    </location>
</feature>